<dbReference type="SUPFAM" id="SSF48452">
    <property type="entry name" value="TPR-like"/>
    <property type="match status" value="1"/>
</dbReference>
<dbReference type="EMBL" id="RCUV01000003">
    <property type="protein sequence ID" value="RLP73125.1"/>
    <property type="molecule type" value="Genomic_DNA"/>
</dbReference>
<reference evidence="3 4" key="1">
    <citation type="submission" date="2018-10" db="EMBL/GenBank/DDBJ databases">
        <authorList>
            <person name="Li J."/>
        </authorList>
    </citation>
    <scope>NUCLEOTIDE SEQUENCE [LARGE SCALE GENOMIC DNA]</scope>
    <source>
        <strain evidence="3 4">CCTCC AB209002</strain>
    </source>
</reference>
<evidence type="ECO:0000313" key="3">
    <source>
        <dbReference type="EMBL" id="RLP73125.1"/>
    </source>
</evidence>
<proteinExistence type="predicted"/>
<feature type="domain" description="DUF5107" evidence="2">
    <location>
        <begin position="55"/>
        <end position="328"/>
    </location>
</feature>
<comment type="caution">
    <text evidence="3">The sequence shown here is derived from an EMBL/GenBank/DDBJ whole genome shotgun (WGS) entry which is preliminary data.</text>
</comment>
<dbReference type="RefSeq" id="WP_121671978.1">
    <property type="nucleotide sequence ID" value="NZ_BMXM01000003.1"/>
</dbReference>
<dbReference type="InterPro" id="IPR033396">
    <property type="entry name" value="DUF5107"/>
</dbReference>
<accession>A0A3L6ZZJ8</accession>
<evidence type="ECO:0000256" key="1">
    <source>
        <dbReference type="SAM" id="MobiDB-lite"/>
    </source>
</evidence>
<keyword evidence="4" id="KW-1185">Reference proteome</keyword>
<dbReference type="Pfam" id="PF17128">
    <property type="entry name" value="DUF5107"/>
    <property type="match status" value="1"/>
</dbReference>
<gene>
    <name evidence="3" type="ORF">D9V29_03740</name>
</gene>
<dbReference type="Gene3D" id="1.25.40.10">
    <property type="entry name" value="Tetratricopeptide repeat domain"/>
    <property type="match status" value="1"/>
</dbReference>
<evidence type="ECO:0000313" key="4">
    <source>
        <dbReference type="Proteomes" id="UP000270299"/>
    </source>
</evidence>
<name>A0A3L6ZZJ8_9MICO</name>
<protein>
    <submittedName>
        <fullName evidence="3">DUF5107 domain-containing protein</fullName>
    </submittedName>
</protein>
<dbReference type="OrthoDB" id="174931at2"/>
<sequence length="640" mass="69902">MSSIRRSTLTLPTSKEGPSNPLPNLFGSGDIHAESGFADDEPGLEQRASRGQTALPYLDQDGYSADEEPRDHATIVLENEHLTATFLPGLGGRLWSLIDRDSGRELLHQNEAIRFRNLALRNAWFAGGVEWNIGMIGHSPFTSSPVHTAALSGPDGEVGLRFFEYERIRNVSFRVDAWLPAGSRELFIRGTIVNDQPDPTPMYWWSNMAVPQNDDTRVLAPAMSAWRYGHDRVLGTVPVPIVDGADLTRPAATETTVDYFFDTRGARMPWVTAVDGSGFGLVQASTANLRGRKLFVWGQDSGGRHWQEWVSGPDSYCEIQAGLARTQLEYLTMPAETEWTWVEAYGALRVDPAAAHSDDWATATGAVDAALATRDLEARLAAFSARDRSAEILVEVLPDGSGWGAVENALRALAGRTPIDPERTPFGEDAVGPAEDYWLRLARGEAASDLDPSVPPASYQVDPRWVGLLQQRNDWLALLHLGVIAAAQESFADAGELWQASVDRARNAWALRNLGALAADRGNTAEAVGFYREAHAIAPALLPLTRELLAALASDGRASEVLELIGQLSTTEREDGRVLVAEARAALATGDVDRCRSILERDLVVIDLREGDPLLEELWTEYQAAAGTSDPLPLAYDFRM</sequence>
<dbReference type="InterPro" id="IPR011990">
    <property type="entry name" value="TPR-like_helical_dom_sf"/>
</dbReference>
<dbReference type="Proteomes" id="UP000270299">
    <property type="component" value="Unassembled WGS sequence"/>
</dbReference>
<feature type="compositionally biased region" description="Polar residues" evidence="1">
    <location>
        <begin position="1"/>
        <end position="17"/>
    </location>
</feature>
<dbReference type="AlphaFoldDB" id="A0A3L6ZZJ8"/>
<evidence type="ECO:0000259" key="2">
    <source>
        <dbReference type="Pfam" id="PF17128"/>
    </source>
</evidence>
<feature type="region of interest" description="Disordered" evidence="1">
    <location>
        <begin position="1"/>
        <end position="66"/>
    </location>
</feature>
<organism evidence="3 4">
    <name type="scientific">Mycetocola manganoxydans</name>
    <dbReference type="NCBI Taxonomy" id="699879"/>
    <lineage>
        <taxon>Bacteria</taxon>
        <taxon>Bacillati</taxon>
        <taxon>Actinomycetota</taxon>
        <taxon>Actinomycetes</taxon>
        <taxon>Micrococcales</taxon>
        <taxon>Microbacteriaceae</taxon>
        <taxon>Mycetocola</taxon>
    </lineage>
</organism>